<dbReference type="EMBL" id="JABFCY010000014">
    <property type="protein sequence ID" value="NNU62453.1"/>
    <property type="molecule type" value="Genomic_DNA"/>
</dbReference>
<reference evidence="1 2" key="1">
    <citation type="submission" date="2020-05" db="EMBL/GenBank/DDBJ databases">
        <title>Draft Genome Sequence of Ochrobactrum soli Isolated from Stable Fly Gut.</title>
        <authorList>
            <person name="Pileggi M.T."/>
            <person name="Vazhakkala L.J."/>
            <person name="Wong C.N."/>
        </authorList>
    </citation>
    <scope>NUCLEOTIDE SEQUENCE [LARGE SCALE GENOMIC DNA]</scope>
    <source>
        <strain evidence="1 2">MTP-C0764</strain>
    </source>
</reference>
<dbReference type="RefSeq" id="WP_171318902.1">
    <property type="nucleotide sequence ID" value="NZ_JABFCY010000014.1"/>
</dbReference>
<dbReference type="AlphaFoldDB" id="A0A849KQ89"/>
<gene>
    <name evidence="1" type="ORF">HKX02_19650</name>
</gene>
<sequence>MTENKSDIDWSAPERRDMVLEAHLDTLIYLTTNLFVHLPKQDALSILDATAKDLKLDQLESAGEDHTQRYVNAAREILKRAAANVKASD</sequence>
<accession>A0A849KQ89</accession>
<evidence type="ECO:0000313" key="1">
    <source>
        <dbReference type="EMBL" id="NNU62453.1"/>
    </source>
</evidence>
<comment type="caution">
    <text evidence="1">The sequence shown here is derived from an EMBL/GenBank/DDBJ whole genome shotgun (WGS) entry which is preliminary data.</text>
</comment>
<organism evidence="1 2">
    <name type="scientific">Ochrobactrum soli</name>
    <dbReference type="NCBI Taxonomy" id="2448455"/>
    <lineage>
        <taxon>Bacteria</taxon>
        <taxon>Pseudomonadati</taxon>
        <taxon>Pseudomonadota</taxon>
        <taxon>Alphaproteobacteria</taxon>
        <taxon>Hyphomicrobiales</taxon>
        <taxon>Brucellaceae</taxon>
        <taxon>Brucella/Ochrobactrum group</taxon>
        <taxon>Ochrobactrum</taxon>
    </lineage>
</organism>
<protein>
    <submittedName>
        <fullName evidence="1">Uncharacterized protein</fullName>
    </submittedName>
</protein>
<keyword evidence="2" id="KW-1185">Reference proteome</keyword>
<dbReference type="Proteomes" id="UP000574931">
    <property type="component" value="Unassembled WGS sequence"/>
</dbReference>
<proteinExistence type="predicted"/>
<name>A0A849KQ89_9HYPH</name>
<evidence type="ECO:0000313" key="2">
    <source>
        <dbReference type="Proteomes" id="UP000574931"/>
    </source>
</evidence>